<keyword evidence="1" id="KW-0732">Signal</keyword>
<reference evidence="2 3" key="1">
    <citation type="submission" date="2019-02" db="EMBL/GenBank/DDBJ databases">
        <title>Emended description of the genus Rhodopseudomonas and description of Rhodopseudomonas albus sp. nov., a non-phototrophic, heavy-metal-tolerant bacterium isolated from garden soil.</title>
        <authorList>
            <person name="Bao Z."/>
            <person name="Cao W.W."/>
            <person name="Sato Y."/>
            <person name="Nishizawa T."/>
            <person name="Zhao J."/>
            <person name="Guo Y."/>
            <person name="Ohta H."/>
        </authorList>
    </citation>
    <scope>NUCLEOTIDE SEQUENCE [LARGE SCALE GENOMIC DNA]</scope>
    <source>
        <strain evidence="2 3">SK50-23</strain>
    </source>
</reference>
<name>A0ABX8ABK4_9BRAD</name>
<accession>A0ABX8ABK4</accession>
<dbReference type="Proteomes" id="UP000682843">
    <property type="component" value="Chromosome"/>
</dbReference>
<feature type="signal peptide" evidence="1">
    <location>
        <begin position="1"/>
        <end position="23"/>
    </location>
</feature>
<dbReference type="RefSeq" id="WP_211909540.1">
    <property type="nucleotide sequence ID" value="NZ_CP036498.1"/>
</dbReference>
<proteinExistence type="predicted"/>
<protein>
    <recommendedName>
        <fullName evidence="4">DUF3558 domain-containing protein</fullName>
    </recommendedName>
</protein>
<evidence type="ECO:0000313" key="3">
    <source>
        <dbReference type="Proteomes" id="UP000682843"/>
    </source>
</evidence>
<keyword evidence="3" id="KW-1185">Reference proteome</keyword>
<evidence type="ECO:0000313" key="2">
    <source>
        <dbReference type="EMBL" id="QUS40944.1"/>
    </source>
</evidence>
<feature type="chain" id="PRO_5046130599" description="DUF3558 domain-containing protein" evidence="1">
    <location>
        <begin position="24"/>
        <end position="203"/>
    </location>
</feature>
<gene>
    <name evidence="2" type="ORF">RPMA_20445</name>
</gene>
<organism evidence="2 3">
    <name type="scientific">Tardiphaga alba</name>
    <dbReference type="NCBI Taxonomy" id="340268"/>
    <lineage>
        <taxon>Bacteria</taxon>
        <taxon>Pseudomonadati</taxon>
        <taxon>Pseudomonadota</taxon>
        <taxon>Alphaproteobacteria</taxon>
        <taxon>Hyphomicrobiales</taxon>
        <taxon>Nitrobacteraceae</taxon>
        <taxon>Tardiphaga</taxon>
    </lineage>
</organism>
<evidence type="ECO:0008006" key="4">
    <source>
        <dbReference type="Google" id="ProtNLM"/>
    </source>
</evidence>
<evidence type="ECO:0000256" key="1">
    <source>
        <dbReference type="SAM" id="SignalP"/>
    </source>
</evidence>
<sequence>MTTIASFSATLLLIVGAATIAAADPIGSSYSSTADKDCRKISSTKIDGADIASERVCRGPAGFKVVKSEDDLRETISVGRTAKSANDQPAAGQGFGPFNSTTPTIEWRLHAGKPFAMIQRWHIADNDDTGKDGRPLSKQMLVVTRLPPGGACHVAYIDVKANPDANEIARKAADDLARNFDCKKDKVKVAGLNGRSIELALPR</sequence>
<dbReference type="EMBL" id="CP036498">
    <property type="protein sequence ID" value="QUS40944.1"/>
    <property type="molecule type" value="Genomic_DNA"/>
</dbReference>